<gene>
    <name evidence="4" type="ORF">SAMN04490205_0608</name>
    <name evidence="3" type="ORF">TU79_14655</name>
</gene>
<feature type="domain" description="OLD protein-like TOPRIM" evidence="2">
    <location>
        <begin position="369"/>
        <end position="433"/>
    </location>
</feature>
<sequence length="553" mass="62752">MLIESLRLINFKKFKDQTFDFNEDVNIFVGDNNAGKSTILEALEIVLNFQYRGRPFNSEFSPDLFNAETVSAFRSSPKSPADLPILVIEAYMKNVPDYRGANNSLKKDAQGVQIKVSFDPDFTDAYNDYLASGAAITSIPVEFYQVEWMDFAWNVIKPMTKQFRALYIDPTRIHPTFGKNQYISNVLSTALRKDEEYRLSLHYRETLQSFNNTDEVTTVNKDLDSDNRITEKKLTIAANTMPAGAIQNGLQLEVNAVPFHMIGKGEQSKVQIKLALHNKSKDIDLVMMEEPENHLSHVELSKLVQDIEDQRDGKQLFLTTHSSYVLNKLSIDKICLLHDTYKRLHLLDKGVVKTLKRLPGYDTLRVALSKKVVLVEGPSDELILKKIYKDTHKERLPEQDGIDIIVVRGVGFKTFIAIGKEIGTAINVLRDNDGDYENNVVEARKDYTDFPNIKLVSSTNNNEFSLEPAMILANADSEKELQAFAEIVLSTKTIKLFTAKPTFAEKLEFIVEWFRSGDGDGKGKKKVDTAIRIFETDEPFKYPAFLAEVLNFA</sequence>
<organism evidence="3 5">
    <name type="scientific">Pseudomonas trivialis</name>
    <dbReference type="NCBI Taxonomy" id="200450"/>
    <lineage>
        <taxon>Bacteria</taxon>
        <taxon>Pseudomonadati</taxon>
        <taxon>Pseudomonadota</taxon>
        <taxon>Gammaproteobacteria</taxon>
        <taxon>Pseudomonadales</taxon>
        <taxon>Pseudomonadaceae</taxon>
        <taxon>Pseudomonas</taxon>
    </lineage>
</organism>
<dbReference type="EMBL" id="JYLK01000009">
    <property type="protein sequence ID" value="KRP59434.1"/>
    <property type="molecule type" value="Genomic_DNA"/>
</dbReference>
<dbReference type="Proteomes" id="UP000052019">
    <property type="component" value="Unassembled WGS sequence"/>
</dbReference>
<dbReference type="Pfam" id="PF13175">
    <property type="entry name" value="AAA_15"/>
    <property type="match status" value="1"/>
</dbReference>
<dbReference type="AlphaFoldDB" id="A0A0R2ZF68"/>
<reference evidence="4 6" key="2">
    <citation type="submission" date="2016-10" db="EMBL/GenBank/DDBJ databases">
        <authorList>
            <person name="Varghese N."/>
            <person name="Submissions S."/>
        </authorList>
    </citation>
    <scope>NUCLEOTIDE SEQUENCE [LARGE SCALE GENOMIC DNA]</scope>
    <source>
        <strain evidence="4 6">BS3111</strain>
    </source>
</reference>
<dbReference type="GO" id="GO:0016887">
    <property type="term" value="F:ATP hydrolysis activity"/>
    <property type="evidence" value="ECO:0007669"/>
    <property type="project" value="InterPro"/>
</dbReference>
<dbReference type="SUPFAM" id="SSF52540">
    <property type="entry name" value="P-loop containing nucleoside triphosphate hydrolases"/>
    <property type="match status" value="1"/>
</dbReference>
<dbReference type="RefSeq" id="WP_057008642.1">
    <property type="nucleotide sequence ID" value="NZ_JYLK01000009.1"/>
</dbReference>
<protein>
    <submittedName>
        <fullName evidence="4">AAA domain-containing protein, putative AbiEii toxin, Type IV TA system</fullName>
    </submittedName>
    <submittedName>
        <fullName evidence="3">Conjugal transfer protein</fullName>
    </submittedName>
</protein>
<dbReference type="Gene3D" id="3.40.50.300">
    <property type="entry name" value="P-loop containing nucleotide triphosphate hydrolases"/>
    <property type="match status" value="2"/>
</dbReference>
<dbReference type="GO" id="GO:0005524">
    <property type="term" value="F:ATP binding"/>
    <property type="evidence" value="ECO:0007669"/>
    <property type="project" value="InterPro"/>
</dbReference>
<accession>A0A0R2ZF68</accession>
<evidence type="ECO:0000313" key="6">
    <source>
        <dbReference type="Proteomes" id="UP000183126"/>
    </source>
</evidence>
<dbReference type="OrthoDB" id="3322489at2"/>
<evidence type="ECO:0000313" key="4">
    <source>
        <dbReference type="EMBL" id="SDR84030.1"/>
    </source>
</evidence>
<dbReference type="InterPro" id="IPR034139">
    <property type="entry name" value="TOPRIM_OLD"/>
</dbReference>
<dbReference type="InterPro" id="IPR027417">
    <property type="entry name" value="P-loop_NTPase"/>
</dbReference>
<keyword evidence="6" id="KW-1185">Reference proteome</keyword>
<reference evidence="3 5" key="1">
    <citation type="submission" date="2015-02" db="EMBL/GenBank/DDBJ databases">
        <title>Two Pseudomonas sp. nov. isolated from raw milk.</title>
        <authorList>
            <person name="Wenning M."/>
            <person name="von Neubeck M."/>
            <person name="Huptas C."/>
            <person name="Scherer S."/>
        </authorList>
    </citation>
    <scope>NUCLEOTIDE SEQUENCE [LARGE SCALE GENOMIC DNA]</scope>
    <source>
        <strain evidence="3 5">DSM 14937</strain>
    </source>
</reference>
<dbReference type="Proteomes" id="UP000183126">
    <property type="component" value="Chromosome I"/>
</dbReference>
<dbReference type="PANTHER" id="PTHR43581:SF4">
    <property type="entry name" value="ATP_GTP PHOSPHATASE"/>
    <property type="match status" value="1"/>
</dbReference>
<evidence type="ECO:0000313" key="5">
    <source>
        <dbReference type="Proteomes" id="UP000052019"/>
    </source>
</evidence>
<name>A0A0R2ZF68_9PSED</name>
<evidence type="ECO:0000259" key="1">
    <source>
        <dbReference type="Pfam" id="PF13175"/>
    </source>
</evidence>
<proteinExistence type="predicted"/>
<dbReference type="EMBL" id="LT629760">
    <property type="protein sequence ID" value="SDR84030.1"/>
    <property type="molecule type" value="Genomic_DNA"/>
</dbReference>
<dbReference type="InterPro" id="IPR041685">
    <property type="entry name" value="AAA_GajA/Old/RecF-like"/>
</dbReference>
<evidence type="ECO:0000259" key="2">
    <source>
        <dbReference type="Pfam" id="PF20469"/>
    </source>
</evidence>
<feature type="domain" description="Endonuclease GajA/Old nuclease/RecF-like AAA" evidence="1">
    <location>
        <begin position="1"/>
        <end position="188"/>
    </location>
</feature>
<dbReference type="InterPro" id="IPR051396">
    <property type="entry name" value="Bact_Antivir_Def_Nuclease"/>
</dbReference>
<evidence type="ECO:0000313" key="3">
    <source>
        <dbReference type="EMBL" id="KRP59434.1"/>
    </source>
</evidence>
<dbReference type="PANTHER" id="PTHR43581">
    <property type="entry name" value="ATP/GTP PHOSPHATASE"/>
    <property type="match status" value="1"/>
</dbReference>
<dbReference type="PATRIC" id="fig|200450.4.peg.4973"/>
<dbReference type="CDD" id="cd01026">
    <property type="entry name" value="TOPRIM_OLD"/>
    <property type="match status" value="1"/>
</dbReference>
<dbReference type="Pfam" id="PF20469">
    <property type="entry name" value="OLD-like_TOPRIM"/>
    <property type="match status" value="1"/>
</dbReference>